<dbReference type="SUPFAM" id="SSF141868">
    <property type="entry name" value="EAL domain-like"/>
    <property type="match status" value="1"/>
</dbReference>
<feature type="domain" description="EAL" evidence="3">
    <location>
        <begin position="312"/>
        <end position="569"/>
    </location>
</feature>
<dbReference type="InterPro" id="IPR035919">
    <property type="entry name" value="EAL_sf"/>
</dbReference>
<dbReference type="InterPro" id="IPR043128">
    <property type="entry name" value="Rev_trsase/Diguanyl_cyclase"/>
</dbReference>
<dbReference type="SMART" id="SM00267">
    <property type="entry name" value="GGDEF"/>
    <property type="match status" value="1"/>
</dbReference>
<dbReference type="CDD" id="cd00156">
    <property type="entry name" value="REC"/>
    <property type="match status" value="1"/>
</dbReference>
<dbReference type="NCBIfam" id="TIGR00254">
    <property type="entry name" value="GGDEF"/>
    <property type="match status" value="1"/>
</dbReference>
<dbReference type="InterPro" id="IPR000160">
    <property type="entry name" value="GGDEF_dom"/>
</dbReference>
<evidence type="ECO:0000259" key="3">
    <source>
        <dbReference type="PROSITE" id="PS50883"/>
    </source>
</evidence>
<dbReference type="Gene3D" id="3.40.50.2300">
    <property type="match status" value="1"/>
</dbReference>
<dbReference type="CDD" id="cd01949">
    <property type="entry name" value="GGDEF"/>
    <property type="match status" value="1"/>
</dbReference>
<organism evidence="5 6">
    <name type="scientific">Shewanella yunxiaonensis</name>
    <dbReference type="NCBI Taxonomy" id="2829809"/>
    <lineage>
        <taxon>Bacteria</taxon>
        <taxon>Pseudomonadati</taxon>
        <taxon>Pseudomonadota</taxon>
        <taxon>Gammaproteobacteria</taxon>
        <taxon>Alteromonadales</taxon>
        <taxon>Shewanellaceae</taxon>
        <taxon>Shewanella</taxon>
    </lineage>
</organism>
<dbReference type="SMART" id="SM00052">
    <property type="entry name" value="EAL"/>
    <property type="match status" value="1"/>
</dbReference>
<sequence length="577" mass="64110">MDLLLIDDDEIDRTAIVRALAGSDTHFSVVEANCAREGLACVRQQRFDGILLDYRLPDADGLALLHNLHAAVSDTTAVVMISRYEDENLADRCIEMGAQDFLLKDEVNTRRLTRAIRLAKQRASMSRALQRTHERLRDLAEHDSLTELLNRYGFEISLSQQLANARTRNTELALILLDLDDFKEVNDTHGHQMGDRLLVQVAERLQQMVPAQYQLARIGGDEFVVLLSGIEVLHGAAQLANELLDVLRPVFYIDKQPLFIGACAGIASYGDKASDSYQLLKCADIALHKAKQLGRSQLQFYSEALDAAVRQRHYIATGLRSALEQQQFQLFYQGKFNAGSGELEGMEALIRWQHPQDGLIAPDCFLPVAEALGMMDAICEWVLLTACKQTQQWQQLLQGTARKLTVAVNLSASQNLRDKLLAQVQSAIAESGLAPALLELEITENALIEEPAKLAKVLEQVAAMGVTLSLDDFGTGFSSLEHIKDFPINILKIDKSFVCGIEQDERSRRLLAALINFANGFDVMSVAEGVETEAQANFCRDHGCYLLQGYLYCKPMPAAAFYQQHIEPLLKAASVDH</sequence>
<dbReference type="SUPFAM" id="SSF55073">
    <property type="entry name" value="Nucleotide cyclase"/>
    <property type="match status" value="1"/>
</dbReference>
<dbReference type="RefSeq" id="WP_212595293.1">
    <property type="nucleotide sequence ID" value="NZ_CP073587.1"/>
</dbReference>
<accession>A0ABX7YUW1</accession>
<evidence type="ECO:0000313" key="5">
    <source>
        <dbReference type="EMBL" id="QUN06278.1"/>
    </source>
</evidence>
<evidence type="ECO:0000256" key="1">
    <source>
        <dbReference type="PROSITE-ProRule" id="PRU00169"/>
    </source>
</evidence>
<dbReference type="SUPFAM" id="SSF52172">
    <property type="entry name" value="CheY-like"/>
    <property type="match status" value="1"/>
</dbReference>
<evidence type="ECO:0000259" key="4">
    <source>
        <dbReference type="PROSITE" id="PS50887"/>
    </source>
</evidence>
<dbReference type="PROSITE" id="PS50887">
    <property type="entry name" value="GGDEF"/>
    <property type="match status" value="1"/>
</dbReference>
<proteinExistence type="predicted"/>
<dbReference type="SMART" id="SM00448">
    <property type="entry name" value="REC"/>
    <property type="match status" value="1"/>
</dbReference>
<dbReference type="Pfam" id="PF00563">
    <property type="entry name" value="EAL"/>
    <property type="match status" value="1"/>
</dbReference>
<dbReference type="Pfam" id="PF00072">
    <property type="entry name" value="Response_reg"/>
    <property type="match status" value="1"/>
</dbReference>
<feature type="domain" description="Response regulatory" evidence="2">
    <location>
        <begin position="2"/>
        <end position="119"/>
    </location>
</feature>
<feature type="domain" description="GGDEF" evidence="4">
    <location>
        <begin position="170"/>
        <end position="303"/>
    </location>
</feature>
<dbReference type="Gene3D" id="3.30.70.270">
    <property type="match status" value="1"/>
</dbReference>
<dbReference type="EMBL" id="CP073587">
    <property type="protein sequence ID" value="QUN06278.1"/>
    <property type="molecule type" value="Genomic_DNA"/>
</dbReference>
<dbReference type="InterPro" id="IPR029787">
    <property type="entry name" value="Nucleotide_cyclase"/>
</dbReference>
<gene>
    <name evidence="5" type="ORF">KDN34_02070</name>
</gene>
<evidence type="ECO:0000259" key="2">
    <source>
        <dbReference type="PROSITE" id="PS50110"/>
    </source>
</evidence>
<dbReference type="Gene3D" id="3.20.20.450">
    <property type="entry name" value="EAL domain"/>
    <property type="match status" value="1"/>
</dbReference>
<dbReference type="InterPro" id="IPR001789">
    <property type="entry name" value="Sig_transdc_resp-reg_receiver"/>
</dbReference>
<feature type="modified residue" description="4-aspartylphosphate" evidence="1">
    <location>
        <position position="53"/>
    </location>
</feature>
<dbReference type="InterPro" id="IPR001633">
    <property type="entry name" value="EAL_dom"/>
</dbReference>
<dbReference type="PANTHER" id="PTHR44757">
    <property type="entry name" value="DIGUANYLATE CYCLASE DGCP"/>
    <property type="match status" value="1"/>
</dbReference>
<keyword evidence="6" id="KW-1185">Reference proteome</keyword>
<evidence type="ECO:0000313" key="6">
    <source>
        <dbReference type="Proteomes" id="UP000679575"/>
    </source>
</evidence>
<dbReference type="PROSITE" id="PS50110">
    <property type="entry name" value="RESPONSE_REGULATORY"/>
    <property type="match status" value="1"/>
</dbReference>
<protein>
    <submittedName>
        <fullName evidence="5">GGDEF domain-containing response regulator</fullName>
    </submittedName>
</protein>
<dbReference type="PANTHER" id="PTHR44757:SF2">
    <property type="entry name" value="BIOFILM ARCHITECTURE MAINTENANCE PROTEIN MBAA"/>
    <property type="match status" value="1"/>
</dbReference>
<name>A0ABX7YUW1_9GAMM</name>
<keyword evidence="1" id="KW-0597">Phosphoprotein</keyword>
<dbReference type="InterPro" id="IPR011006">
    <property type="entry name" value="CheY-like_superfamily"/>
</dbReference>
<dbReference type="CDD" id="cd01948">
    <property type="entry name" value="EAL"/>
    <property type="match status" value="1"/>
</dbReference>
<dbReference type="Pfam" id="PF00990">
    <property type="entry name" value="GGDEF"/>
    <property type="match status" value="1"/>
</dbReference>
<dbReference type="InterPro" id="IPR052155">
    <property type="entry name" value="Biofilm_reg_signaling"/>
</dbReference>
<dbReference type="Proteomes" id="UP000679575">
    <property type="component" value="Chromosome"/>
</dbReference>
<reference evidence="5 6" key="1">
    <citation type="submission" date="2021-04" db="EMBL/GenBank/DDBJ databases">
        <title>Novel species identification of genus Shewanella.</title>
        <authorList>
            <person name="Liu G."/>
        </authorList>
    </citation>
    <scope>NUCLEOTIDE SEQUENCE [LARGE SCALE GENOMIC DNA]</scope>
    <source>
        <strain evidence="5 6">FJAT-54481</strain>
    </source>
</reference>
<dbReference type="PROSITE" id="PS50883">
    <property type="entry name" value="EAL"/>
    <property type="match status" value="1"/>
</dbReference>